<feature type="compositionally biased region" description="Basic and acidic residues" evidence="1">
    <location>
        <begin position="74"/>
        <end position="85"/>
    </location>
</feature>
<reference evidence="3" key="3">
    <citation type="submission" date="2015-06" db="UniProtKB">
        <authorList>
            <consortium name="EnsemblMetazoa"/>
        </authorList>
    </citation>
    <scope>IDENTIFICATION</scope>
</reference>
<feature type="compositionally biased region" description="Basic and acidic residues" evidence="1">
    <location>
        <begin position="154"/>
        <end position="166"/>
    </location>
</feature>
<proteinExistence type="predicted"/>
<feature type="compositionally biased region" description="Polar residues" evidence="1">
    <location>
        <begin position="169"/>
        <end position="179"/>
    </location>
</feature>
<accession>T1FKC6</accession>
<dbReference type="HOGENOM" id="CLU_1278860_0_0_1"/>
<evidence type="ECO:0000313" key="2">
    <source>
        <dbReference type="EMBL" id="ESO09690.1"/>
    </source>
</evidence>
<dbReference type="EMBL" id="AMQM01009092">
    <property type="status" value="NOT_ANNOTATED_CDS"/>
    <property type="molecule type" value="Genomic_DNA"/>
</dbReference>
<dbReference type="Proteomes" id="UP000015101">
    <property type="component" value="Unassembled WGS sequence"/>
</dbReference>
<evidence type="ECO:0000256" key="1">
    <source>
        <dbReference type="SAM" id="MobiDB-lite"/>
    </source>
</evidence>
<feature type="region of interest" description="Disordered" evidence="1">
    <location>
        <begin position="69"/>
        <end position="194"/>
    </location>
</feature>
<protein>
    <submittedName>
        <fullName evidence="2 3">Uncharacterized protein</fullName>
    </submittedName>
</protein>
<feature type="compositionally biased region" description="Basic and acidic residues" evidence="1">
    <location>
        <begin position="94"/>
        <end position="111"/>
    </location>
</feature>
<evidence type="ECO:0000313" key="3">
    <source>
        <dbReference type="EnsemblMetazoa" id="HelroP183957"/>
    </source>
</evidence>
<feature type="compositionally biased region" description="Polar residues" evidence="1">
    <location>
        <begin position="112"/>
        <end position="121"/>
    </location>
</feature>
<reference evidence="2 4" key="2">
    <citation type="journal article" date="2013" name="Nature">
        <title>Insights into bilaterian evolution from three spiralian genomes.</title>
        <authorList>
            <person name="Simakov O."/>
            <person name="Marletaz F."/>
            <person name="Cho S.J."/>
            <person name="Edsinger-Gonzales E."/>
            <person name="Havlak P."/>
            <person name="Hellsten U."/>
            <person name="Kuo D.H."/>
            <person name="Larsson T."/>
            <person name="Lv J."/>
            <person name="Arendt D."/>
            <person name="Savage R."/>
            <person name="Osoegawa K."/>
            <person name="de Jong P."/>
            <person name="Grimwood J."/>
            <person name="Chapman J.A."/>
            <person name="Shapiro H."/>
            <person name="Aerts A."/>
            <person name="Otillar R.P."/>
            <person name="Terry A.Y."/>
            <person name="Boore J.L."/>
            <person name="Grigoriev I.V."/>
            <person name="Lindberg D.R."/>
            <person name="Seaver E.C."/>
            <person name="Weisblat D.A."/>
            <person name="Putnam N.H."/>
            <person name="Rokhsar D.S."/>
        </authorList>
    </citation>
    <scope>NUCLEOTIDE SEQUENCE</scope>
</reference>
<dbReference type="GeneID" id="20209275"/>
<organism evidence="3 4">
    <name type="scientific">Helobdella robusta</name>
    <name type="common">Californian leech</name>
    <dbReference type="NCBI Taxonomy" id="6412"/>
    <lineage>
        <taxon>Eukaryota</taxon>
        <taxon>Metazoa</taxon>
        <taxon>Spiralia</taxon>
        <taxon>Lophotrochozoa</taxon>
        <taxon>Annelida</taxon>
        <taxon>Clitellata</taxon>
        <taxon>Hirudinea</taxon>
        <taxon>Rhynchobdellida</taxon>
        <taxon>Glossiphoniidae</taxon>
        <taxon>Helobdella</taxon>
    </lineage>
</organism>
<dbReference type="CTD" id="20209275"/>
<keyword evidence="4" id="KW-1185">Reference proteome</keyword>
<dbReference type="EMBL" id="KB095934">
    <property type="protein sequence ID" value="ESO09690.1"/>
    <property type="molecule type" value="Genomic_DNA"/>
</dbReference>
<dbReference type="AlphaFoldDB" id="T1FKC6"/>
<dbReference type="KEGG" id="hro:HELRODRAFT_183957"/>
<reference evidence="4" key="1">
    <citation type="submission" date="2012-12" db="EMBL/GenBank/DDBJ databases">
        <authorList>
            <person name="Hellsten U."/>
            <person name="Grimwood J."/>
            <person name="Chapman J.A."/>
            <person name="Shapiro H."/>
            <person name="Aerts A."/>
            <person name="Otillar R.P."/>
            <person name="Terry A.Y."/>
            <person name="Boore J.L."/>
            <person name="Simakov O."/>
            <person name="Marletaz F."/>
            <person name="Cho S.-J."/>
            <person name="Edsinger-Gonzales E."/>
            <person name="Havlak P."/>
            <person name="Kuo D.-H."/>
            <person name="Larsson T."/>
            <person name="Lv J."/>
            <person name="Arendt D."/>
            <person name="Savage R."/>
            <person name="Osoegawa K."/>
            <person name="de Jong P."/>
            <person name="Lindberg D.R."/>
            <person name="Seaver E.C."/>
            <person name="Weisblat D.A."/>
            <person name="Putnam N.H."/>
            <person name="Grigoriev I.V."/>
            <person name="Rokhsar D.S."/>
        </authorList>
    </citation>
    <scope>NUCLEOTIDE SEQUENCE</scope>
</reference>
<dbReference type="RefSeq" id="XP_009012214.1">
    <property type="nucleotide sequence ID" value="XM_009013966.1"/>
</dbReference>
<sequence length="216" mass="26005">MYSDSARYNNSYEGRRSRSRNRRQSRYDSSSSDDEYSRRRSRSPYCDCRDFDYEGRKSRFRTTKRRVNCYQSRPSERHREDDRADYYYSSANRNRHDSRGKYATHSRDEKSSNFYQRTSYKQGIKRKRFQESYMAKGKNEQSYNNQSSNYYKRKRDEDGSPYDTHRTKVTNFLNGSPCKSQLDESSDDAESQNNADYLKKEIEILKKATTHCEIFP</sequence>
<feature type="compositionally biased region" description="Low complexity" evidence="1">
    <location>
        <begin position="141"/>
        <end position="150"/>
    </location>
</feature>
<name>T1FKC6_HELRO</name>
<feature type="region of interest" description="Disordered" evidence="1">
    <location>
        <begin position="1"/>
        <end position="46"/>
    </location>
</feature>
<gene>
    <name evidence="3" type="primary">20209275</name>
    <name evidence="2" type="ORF">HELRODRAFT_183957</name>
</gene>
<dbReference type="InParanoid" id="T1FKC6"/>
<dbReference type="EnsemblMetazoa" id="HelroT183957">
    <property type="protein sequence ID" value="HelroP183957"/>
    <property type="gene ID" value="HelroG183957"/>
</dbReference>
<evidence type="ECO:0000313" key="4">
    <source>
        <dbReference type="Proteomes" id="UP000015101"/>
    </source>
</evidence>